<accession>A0A369QB73</accession>
<dbReference type="SUPFAM" id="SSF55729">
    <property type="entry name" value="Acyl-CoA N-acyltransferases (Nat)"/>
    <property type="match status" value="1"/>
</dbReference>
<gene>
    <name evidence="2" type="ORF">HME9302_01674</name>
</gene>
<dbReference type="AlphaFoldDB" id="A0A369QB73"/>
<dbReference type="InterPro" id="IPR016181">
    <property type="entry name" value="Acyl_CoA_acyltransferase"/>
</dbReference>
<name>A0A369QB73_9SPHN</name>
<evidence type="ECO:0000313" key="3">
    <source>
        <dbReference type="Proteomes" id="UP000253727"/>
    </source>
</evidence>
<comment type="caution">
    <text evidence="2">The sequence shown here is derived from an EMBL/GenBank/DDBJ whole genome shotgun (WGS) entry which is preliminary data.</text>
</comment>
<dbReference type="Proteomes" id="UP000253727">
    <property type="component" value="Unassembled WGS sequence"/>
</dbReference>
<organism evidence="2 3">
    <name type="scientific">Alteripontixanthobacter maritimus</name>
    <dbReference type="NCBI Taxonomy" id="2161824"/>
    <lineage>
        <taxon>Bacteria</taxon>
        <taxon>Pseudomonadati</taxon>
        <taxon>Pseudomonadota</taxon>
        <taxon>Alphaproteobacteria</taxon>
        <taxon>Sphingomonadales</taxon>
        <taxon>Erythrobacteraceae</taxon>
        <taxon>Alteripontixanthobacter</taxon>
    </lineage>
</organism>
<feature type="domain" description="BioF2-like acetyltransferase" evidence="1">
    <location>
        <begin position="196"/>
        <end position="330"/>
    </location>
</feature>
<protein>
    <recommendedName>
        <fullName evidence="1">BioF2-like acetyltransferase domain-containing protein</fullName>
    </recommendedName>
</protein>
<keyword evidence="3" id="KW-1185">Reference proteome</keyword>
<dbReference type="Pfam" id="PF13480">
    <property type="entry name" value="Acetyltransf_6"/>
    <property type="match status" value="1"/>
</dbReference>
<proteinExistence type="predicted"/>
<evidence type="ECO:0000259" key="1">
    <source>
        <dbReference type="Pfam" id="PF13480"/>
    </source>
</evidence>
<dbReference type="EMBL" id="QBKA01000002">
    <property type="protein sequence ID" value="RDC60467.1"/>
    <property type="molecule type" value="Genomic_DNA"/>
</dbReference>
<evidence type="ECO:0000313" key="2">
    <source>
        <dbReference type="EMBL" id="RDC60467.1"/>
    </source>
</evidence>
<reference evidence="2 3" key="1">
    <citation type="submission" date="2018-04" db="EMBL/GenBank/DDBJ databases">
        <title>Altererythrobacter sp. HME9302 genome sequencing and assembly.</title>
        <authorList>
            <person name="Kang H."/>
            <person name="Kim H."/>
            <person name="Joh K."/>
        </authorList>
    </citation>
    <scope>NUCLEOTIDE SEQUENCE [LARGE SCALE GENOMIC DNA]</scope>
    <source>
        <strain evidence="2 3">HME9302</strain>
    </source>
</reference>
<dbReference type="RefSeq" id="WP_181815715.1">
    <property type="nucleotide sequence ID" value="NZ_QBKA01000002.1"/>
</dbReference>
<sequence length="400" mass="44345">MEQTADWIAATGDGGVMRVVDPDLLRSNAFRAEWDALAANASEPNPFFESWYLLPSLDLFDVLRKTRILALYNNDGGSERLVGLFPVGSNFDYYGYRLPHLFTWSHANIFLGTPLVAAGFEHAFWGALLDWADRNAALALFLHCPDIPADGPIFAALRDVAIRHSRPAAIVQSYERALLKSDDDAESYFAASVNGKRRKEFRRRAKRFAEGGEVSLEQTRGDEGISDWLKEFLALEQAGWKGDEASALACCDKTTALFRQTMMAAANLGRLDRVTLRLDGKMVAGLLTVTAGSGAFSYKTAYDEAHAKASPGVMLQRHYLETLADPVLDWTDSCAAPDHPMIDHFWRERRPMVRVSIPVGGSMRQAIARGIIRQETGRPVVGALDVLLEKPQTLTVERAR</sequence>
<dbReference type="InterPro" id="IPR038740">
    <property type="entry name" value="BioF2-like_GNAT_dom"/>
</dbReference>